<keyword evidence="5" id="KW-0732">Signal</keyword>
<dbReference type="EMBL" id="BAABFN010000020">
    <property type="protein sequence ID" value="GAA4317305.1"/>
    <property type="molecule type" value="Genomic_DNA"/>
</dbReference>
<dbReference type="InterPro" id="IPR036249">
    <property type="entry name" value="Thioredoxin-like_sf"/>
</dbReference>
<gene>
    <name evidence="7" type="ORF">GCM10023143_29280</name>
</gene>
<keyword evidence="4" id="KW-0676">Redox-active center</keyword>
<evidence type="ECO:0000256" key="4">
    <source>
        <dbReference type="ARBA" id="ARBA00023284"/>
    </source>
</evidence>
<dbReference type="PANTHER" id="PTHR42852">
    <property type="entry name" value="THIOL:DISULFIDE INTERCHANGE PROTEIN DSBE"/>
    <property type="match status" value="1"/>
</dbReference>
<dbReference type="Pfam" id="PF17127">
    <property type="entry name" value="DUF5106"/>
    <property type="match status" value="1"/>
</dbReference>
<dbReference type="SUPFAM" id="SSF52833">
    <property type="entry name" value="Thioredoxin-like"/>
    <property type="match status" value="1"/>
</dbReference>
<reference evidence="8" key="1">
    <citation type="journal article" date="2019" name="Int. J. Syst. Evol. Microbiol.">
        <title>The Global Catalogue of Microorganisms (GCM) 10K type strain sequencing project: providing services to taxonomists for standard genome sequencing and annotation.</title>
        <authorList>
            <consortium name="The Broad Institute Genomics Platform"/>
            <consortium name="The Broad Institute Genome Sequencing Center for Infectious Disease"/>
            <person name="Wu L."/>
            <person name="Ma J."/>
        </authorList>
    </citation>
    <scope>NUCLEOTIDE SEQUENCE [LARGE SCALE GENOMIC DNA]</scope>
    <source>
        <strain evidence="8">JCM 17664</strain>
    </source>
</reference>
<evidence type="ECO:0000313" key="8">
    <source>
        <dbReference type="Proteomes" id="UP001501207"/>
    </source>
</evidence>
<accession>A0ABP8G4Q6</accession>
<protein>
    <recommendedName>
        <fullName evidence="6">Thioredoxin domain-containing protein</fullName>
    </recommendedName>
</protein>
<dbReference type="PROSITE" id="PS51352">
    <property type="entry name" value="THIOREDOXIN_2"/>
    <property type="match status" value="1"/>
</dbReference>
<dbReference type="InterPro" id="IPR025380">
    <property type="entry name" value="DUF4369"/>
</dbReference>
<name>A0ABP8G4Q6_9BACT</name>
<evidence type="ECO:0000256" key="2">
    <source>
        <dbReference type="ARBA" id="ARBA00022748"/>
    </source>
</evidence>
<dbReference type="Pfam" id="PF14289">
    <property type="entry name" value="DUF4369"/>
    <property type="match status" value="1"/>
</dbReference>
<evidence type="ECO:0000256" key="3">
    <source>
        <dbReference type="ARBA" id="ARBA00023157"/>
    </source>
</evidence>
<feature type="chain" id="PRO_5046767745" description="Thioredoxin domain-containing protein" evidence="5">
    <location>
        <begin position="20"/>
        <end position="460"/>
    </location>
</feature>
<dbReference type="CDD" id="cd02966">
    <property type="entry name" value="TlpA_like_family"/>
    <property type="match status" value="1"/>
</dbReference>
<dbReference type="InterPro" id="IPR050553">
    <property type="entry name" value="Thioredoxin_ResA/DsbE_sf"/>
</dbReference>
<dbReference type="InterPro" id="IPR013766">
    <property type="entry name" value="Thioredoxin_domain"/>
</dbReference>
<feature type="signal peptide" evidence="5">
    <location>
        <begin position="1"/>
        <end position="19"/>
    </location>
</feature>
<sequence>MRYFFVILFCAGLFARVAAQQPGHALTVQVAGYHDSLLYLGNYYGSQTYVLDSARMDGQGTAVFRGDTALPGGIYFILLPGKQRYFEFLLDRQQHFRIQADTAGGRLQTRFSGSPDNEWFAEYNRFLQKQQAALRNLPADSVQRQRLSQDAFRQIRAYRQQFAKAHPGTLMAALFRAMQDPAQEAGDGAAGDRGAAGHDSTARYRYLRAHYWDGVAFSDSRLVHTPILETRLEHYFRRLVPAQPDTINAEADRLLARAKASPEVFKFTLWWLSRTFGNSPYMGMDAVFVHLVEQYYMTGQATWLDQEQTRKLVDRAARIAPNLIGNKAPDLLLTGLDGKTVKLWDMPSRYTLLVFWDPDCSHCQQEVPRLDSAWRTSWRQKGVGMLGVLTGDDPAAWKKFIETHHLEGWTHARDPDNRTGYRRLYDVYMTPVVYLLNADKKIIAKRLGVDELARVLADEP</sequence>
<dbReference type="RefSeq" id="WP_344980657.1">
    <property type="nucleotide sequence ID" value="NZ_BAABFN010000020.1"/>
</dbReference>
<dbReference type="PANTHER" id="PTHR42852:SF6">
    <property type="entry name" value="THIOL:DISULFIDE INTERCHANGE PROTEIN DSBE"/>
    <property type="match status" value="1"/>
</dbReference>
<feature type="domain" description="Thioredoxin" evidence="6">
    <location>
        <begin position="322"/>
        <end position="460"/>
    </location>
</feature>
<dbReference type="Pfam" id="PF00578">
    <property type="entry name" value="AhpC-TSA"/>
    <property type="match status" value="1"/>
</dbReference>
<comment type="caution">
    <text evidence="7">The sequence shown here is derived from an EMBL/GenBank/DDBJ whole genome shotgun (WGS) entry which is preliminary data.</text>
</comment>
<evidence type="ECO:0000259" key="6">
    <source>
        <dbReference type="PROSITE" id="PS51352"/>
    </source>
</evidence>
<dbReference type="Proteomes" id="UP001501207">
    <property type="component" value="Unassembled WGS sequence"/>
</dbReference>
<evidence type="ECO:0000256" key="1">
    <source>
        <dbReference type="ARBA" id="ARBA00004196"/>
    </source>
</evidence>
<organism evidence="7 8">
    <name type="scientific">Compostibacter hankyongensis</name>
    <dbReference type="NCBI Taxonomy" id="1007089"/>
    <lineage>
        <taxon>Bacteria</taxon>
        <taxon>Pseudomonadati</taxon>
        <taxon>Bacteroidota</taxon>
        <taxon>Chitinophagia</taxon>
        <taxon>Chitinophagales</taxon>
        <taxon>Chitinophagaceae</taxon>
        <taxon>Compostibacter</taxon>
    </lineage>
</organism>
<evidence type="ECO:0000256" key="5">
    <source>
        <dbReference type="SAM" id="SignalP"/>
    </source>
</evidence>
<dbReference type="InterPro" id="IPR000866">
    <property type="entry name" value="AhpC/TSA"/>
</dbReference>
<dbReference type="Gene3D" id="3.40.30.10">
    <property type="entry name" value="Glutaredoxin"/>
    <property type="match status" value="1"/>
</dbReference>
<keyword evidence="8" id="KW-1185">Reference proteome</keyword>
<comment type="subcellular location">
    <subcellularLocation>
        <location evidence="1">Cell envelope</location>
    </subcellularLocation>
</comment>
<dbReference type="InterPro" id="IPR033395">
    <property type="entry name" value="DUF5106"/>
</dbReference>
<proteinExistence type="predicted"/>
<evidence type="ECO:0000313" key="7">
    <source>
        <dbReference type="EMBL" id="GAA4317305.1"/>
    </source>
</evidence>
<keyword evidence="2" id="KW-0201">Cytochrome c-type biogenesis</keyword>
<keyword evidence="3" id="KW-1015">Disulfide bond</keyword>